<feature type="compositionally biased region" description="Low complexity" evidence="7">
    <location>
        <begin position="2348"/>
        <end position="2358"/>
    </location>
</feature>
<proteinExistence type="inferred from homology"/>
<dbReference type="Proteomes" id="UP000617340">
    <property type="component" value="Unassembled WGS sequence"/>
</dbReference>
<feature type="coiled-coil region" evidence="6">
    <location>
        <begin position="1232"/>
        <end position="1314"/>
    </location>
</feature>
<feature type="region of interest" description="Disordered" evidence="7">
    <location>
        <begin position="1497"/>
        <end position="1534"/>
    </location>
</feature>
<feature type="coiled-coil region" evidence="6">
    <location>
        <begin position="846"/>
        <end position="1173"/>
    </location>
</feature>
<gene>
    <name evidence="11" type="ORF">HZH68_008222</name>
</gene>
<feature type="region of interest" description="Disordered" evidence="7">
    <location>
        <begin position="2344"/>
        <end position="2373"/>
    </location>
</feature>
<feature type="compositionally biased region" description="Low complexity" evidence="7">
    <location>
        <begin position="1841"/>
        <end position="1859"/>
    </location>
</feature>
<feature type="compositionally biased region" description="Basic and acidic residues" evidence="7">
    <location>
        <begin position="1497"/>
        <end position="1509"/>
    </location>
</feature>
<feature type="coiled-coil region" evidence="6">
    <location>
        <begin position="1536"/>
        <end position="1671"/>
    </location>
</feature>
<feature type="domain" description="Nucleoprotein TPR/MLP1-2" evidence="8">
    <location>
        <begin position="1043"/>
        <end position="1170"/>
    </location>
</feature>
<comment type="similarity">
    <text evidence="2">Belongs to the TPR family.</text>
</comment>
<dbReference type="Pfam" id="PF25481">
    <property type="entry name" value="Nucleoprot-TPR"/>
    <property type="match status" value="1"/>
</dbReference>
<feature type="coiled-coil region" evidence="6">
    <location>
        <begin position="730"/>
        <end position="813"/>
    </location>
</feature>
<evidence type="ECO:0000259" key="8">
    <source>
        <dbReference type="Pfam" id="PF07926"/>
    </source>
</evidence>
<dbReference type="GO" id="GO:1901673">
    <property type="term" value="P:regulation of mitotic spindle assembly"/>
    <property type="evidence" value="ECO:0007669"/>
    <property type="project" value="TreeGrafter"/>
</dbReference>
<feature type="region of interest" description="Disordered" evidence="7">
    <location>
        <begin position="2143"/>
        <end position="2326"/>
    </location>
</feature>
<reference evidence="11" key="1">
    <citation type="journal article" date="2020" name="G3 (Bethesda)">
        <title>High-Quality Assemblies for Three Invasive Social Wasps from the &lt;i&gt;Vespula&lt;/i&gt; Genus.</title>
        <authorList>
            <person name="Harrop T.W.R."/>
            <person name="Guhlin J."/>
            <person name="McLaughlin G.M."/>
            <person name="Permina E."/>
            <person name="Stockwell P."/>
            <person name="Gilligan J."/>
            <person name="Le Lec M.F."/>
            <person name="Gruber M.A.M."/>
            <person name="Quinn O."/>
            <person name="Lovegrove M."/>
            <person name="Duncan E.J."/>
            <person name="Remnant E.J."/>
            <person name="Van Eeckhoven J."/>
            <person name="Graham B."/>
            <person name="Knapp R.A."/>
            <person name="Langford K.W."/>
            <person name="Kronenberg Z."/>
            <person name="Press M.O."/>
            <person name="Eacker S.M."/>
            <person name="Wilson-Rankin E.E."/>
            <person name="Purcell J."/>
            <person name="Lester P.J."/>
            <person name="Dearden P.K."/>
        </authorList>
    </citation>
    <scope>NUCLEOTIDE SEQUENCE</scope>
    <source>
        <strain evidence="11">Linc-1</strain>
    </source>
</reference>
<evidence type="ECO:0000256" key="7">
    <source>
        <dbReference type="SAM" id="MobiDB-lite"/>
    </source>
</evidence>
<evidence type="ECO:0000256" key="4">
    <source>
        <dbReference type="ARBA" id="ARBA00023054"/>
    </source>
</evidence>
<keyword evidence="4 6" id="KW-0175">Coiled coil</keyword>
<feature type="compositionally biased region" description="Low complexity" evidence="7">
    <location>
        <begin position="1729"/>
        <end position="1770"/>
    </location>
</feature>
<feature type="region of interest" description="Disordered" evidence="7">
    <location>
        <begin position="1989"/>
        <end position="2114"/>
    </location>
</feature>
<dbReference type="InterPro" id="IPR012929">
    <property type="entry name" value="Nucleoprot-TPR/MLP1-2_dom"/>
</dbReference>
<feature type="compositionally biased region" description="Acidic residues" evidence="7">
    <location>
        <begin position="1948"/>
        <end position="1970"/>
    </location>
</feature>
<evidence type="ECO:0000256" key="2">
    <source>
        <dbReference type="ARBA" id="ARBA00005274"/>
    </source>
</evidence>
<dbReference type="GO" id="GO:0017056">
    <property type="term" value="F:structural constituent of nuclear pore"/>
    <property type="evidence" value="ECO:0007669"/>
    <property type="project" value="TreeGrafter"/>
</dbReference>
<evidence type="ECO:0000256" key="5">
    <source>
        <dbReference type="ARBA" id="ARBA00023242"/>
    </source>
</evidence>
<feature type="compositionally biased region" description="Low complexity" evidence="7">
    <location>
        <begin position="2042"/>
        <end position="2053"/>
    </location>
</feature>
<feature type="compositionally biased region" description="Basic and acidic residues" evidence="7">
    <location>
        <begin position="1525"/>
        <end position="1534"/>
    </location>
</feature>
<feature type="coiled-coil region" evidence="6">
    <location>
        <begin position="300"/>
        <end position="380"/>
    </location>
</feature>
<feature type="coiled-coil region" evidence="6">
    <location>
        <begin position="549"/>
        <end position="602"/>
    </location>
</feature>
<dbReference type="Pfam" id="PF07926">
    <property type="entry name" value="TPR_MLP1_2"/>
    <property type="match status" value="1"/>
</dbReference>
<comment type="subcellular location">
    <subcellularLocation>
        <location evidence="1">Nucleus</location>
    </subcellularLocation>
</comment>
<feature type="coiled-coil region" evidence="6">
    <location>
        <begin position="670"/>
        <end position="697"/>
    </location>
</feature>
<accession>A0A834N7E2</accession>
<dbReference type="Pfam" id="PF25785">
    <property type="entry name" value="TPR"/>
    <property type="match status" value="1"/>
</dbReference>
<feature type="coiled-coil region" evidence="6">
    <location>
        <begin position="47"/>
        <end position="130"/>
    </location>
</feature>
<dbReference type="GO" id="GO:0005643">
    <property type="term" value="C:nuclear pore"/>
    <property type="evidence" value="ECO:0007669"/>
    <property type="project" value="TreeGrafter"/>
</dbReference>
<feature type="coiled-coil region" evidence="6">
    <location>
        <begin position="406"/>
        <end position="503"/>
    </location>
</feature>
<feature type="coiled-coil region" evidence="6">
    <location>
        <begin position="247"/>
        <end position="274"/>
    </location>
</feature>
<feature type="compositionally biased region" description="Low complexity" evidence="7">
    <location>
        <begin position="2094"/>
        <end position="2114"/>
    </location>
</feature>
<comment type="caution">
    <text evidence="11">The sequence shown here is derived from an EMBL/GenBank/DDBJ whole genome shotgun (WGS) entry which is preliminary data.</text>
</comment>
<sequence length="2419" mass="273205">METGDENEHNVLHEILNEEELTQVPEVIKKKLGVYFNTKFEEFITAKAVFESHRKNLEQNLEKVQKELADTKSNFDECNGKLELAAKYSTELQINLDEVKSEVQKLQESVKRLEKENGDLRKQRDAAVDERDTLQLQVERRDFEVERMRTELSSLGTQLQTAVAAKCQALAEAEEVRSRDMTLDFKEKRLEQERTLLSQQIVGLEEELSKRTSELQATRAEASARALLTDTRLSQRDEELRIANESSAQLRESYSSLQRRCEELSQKLEEQRTHEISMHGSYREEIGAQTRLADLYKGMADEANAKAEEFINAVKELQELLEHATEQFGQLETKHNQLQLQHNQELQEKEQQVIELTKELENANELLKNIKQERLDQAVEQLAPTAAIASRILKKGLSLTQIYTQLVEATNELTTEREENERLKSQMDVILRELEDKAPVLQQQREDYETATNHVTTLTARLDELLAENHRLQETADEANRITKHHTKENQRLKSELADLARQVCFLLKEVQESRVGNSIHTNEYSTMNTDDLASSQIITKKLVTFKDIEELQENNQKLLSIVRTLSSRQEEMERATDEINSGEMKEKLDRYLEQLADMQAAQDRQAKMLEGLLRQRDMYKNMYQQCLKQSNTTEMKELPNEENKELNTSAVENLSEIDKSKASVDNEKEKEWERKYSEIESKLKQITDEFEIYRKEKIAHERMLGEEVERHRKEADASSARCCRLKAQLDSANERFQLLQANVASYKSQIKALEEKCCNYNITIGKHEQSIMILKDEALSAQTHLSRAEVQLENLRQERQLLRDSEGRLLKEREVFQRERQTQALLRADVESIKACLERVQAENQLRAEQRLDDATRECAALRRRLQEEQDRFRELSSHLEKQFTTAQERLTEEKEITERIRSELEQARKAEAESAQKLEEVNAKLRQAVAHSISKPFTGDENMGKRLKELEMQLANNQAEVKSLTEQLRTSRQQAQQYCDIAESAEVQLRELTEQHNKCKEELENALKQSRVEVMSLQKRVKELGEELAKISSGRQETDSELRQKLAEAERKLEELDEVKGELELVKSDLQNASTTALETEEKYAREMVLHSADLQVLAKLKEEVQNVDQKVATLTQERNAAVEALELERSAFKEREKKLFDEVQETLKRVEDLDAQNSLLHDQIQDLSDKTAIMQSQHAKGSGRESPDTSIEAMNRSFSITDEDSKSAEQLLKVMKYLRREKDLAVAKFDVLRAENLRLKSQADVAEKRLKETETLLNSEREKSEIDVVTTSKHAELLRKIETLNAITDSNRILREERDSLTAKVTELMSKVTVLSEELVPLRDTSRDLAAKNEALVQENTGLKGEATRWRQRANALIERANKASPEDWRRLQTERESLSKLLTSERETHAKRTEELNQLKVEKTKLEEQLSQLQKQVQLQGEQVSKISEEARKLGQDLNEAHADSSSKAKDLATLRKELGDKEVALNDIKNKEIQIRKIAKKYKTQFEELAKTVEEEKSRSEESRMSSANTANEDAGQVTQEREDQLREEGRQELRQANVELTTKIDELTRQMTVAQSEAETLKKEIDTMNKTSVEKEERAKQVLKGARTKIMQLTESKKICEKELLDLKTKIESGPSDSDTSDHDARLAALKSQMEGRISRLEHEKTEIQAEKEALLQRITQLQRQLTGVSGVSATTEPPTANIKPMSARAETPLASIRPMSVVVQSRTAAVLPTTATAPVMVAPHQQQQPQQQIVHTTETSSPTSSLTDFQPASTSSSSQTAPSTLRQLVVQPQLSESAESTQREDAESGETMNVQQQQCQQQQQQQQQQQTVALVSPRVEQQQQQQQAVASDQQQTVASSSTQSVSTSQASTGHKRPRTLDSTATGSGIIEDHSRQEQVPSPKAKRSRQQELGSSASASISEIEYQASIECQRDQDEEVEEGCVVIVDCDEGEGGGNNQAQEEEEFDNDPYEEMEEEDEMPYEVEAEVERDNNEVEIIMEEDSASVEVPRQAQATIPVNQQQQQSEAISSAGQTGEPPTSFTSRSSRGIAPMPRQQQQQHLLLPQQGYEDGGDDSIVPSTPTLFVPRRGDGFGEAVSSPQVPQARFTFGDSSASGTASSTPSLTTTTGTVTRTIFGSLSSGAAQVVQESIDDSRIDLAQLEDGGTGRSVPTTPLQVSPAADLPPSTSSGPSEEQETPVSVTTVPVIGASVSDTNEESTIPSIRVVSADQQQQQGQTEAITESSTMPTEGVSSEGEKRTEEAGSLVSGDDDAVDTGEGVEEPGSDLVEDDAEEESREAEASPSSNTRQRTMAAAAAAPTATANGNRGTPLRRSARSPFRARGVRPTPIVWESQSGRGQNIMRGHTTRGTNNEGGRGRGTRGRRSMRDDFDFGKSNFEEQVPIHWHFGSRKRHRYIDDTGLRANLCVSRCKRSH</sequence>
<dbReference type="PANTHER" id="PTHR18898">
    <property type="entry name" value="NUCLEOPROTEIN TPR-RELATED"/>
    <property type="match status" value="1"/>
</dbReference>
<evidence type="ECO:0000256" key="1">
    <source>
        <dbReference type="ARBA" id="ARBA00004123"/>
    </source>
</evidence>
<evidence type="ECO:0000259" key="9">
    <source>
        <dbReference type="Pfam" id="PF25481"/>
    </source>
</evidence>
<dbReference type="InterPro" id="IPR057974">
    <property type="entry name" value="NUA/TPR/MLP1-2-like_dom"/>
</dbReference>
<evidence type="ECO:0000259" key="10">
    <source>
        <dbReference type="Pfam" id="PF25785"/>
    </source>
</evidence>
<feature type="domain" description="NUA/TPR/MLP1-2-like" evidence="10">
    <location>
        <begin position="476"/>
        <end position="575"/>
    </location>
</feature>
<dbReference type="InterPro" id="IPR057577">
    <property type="entry name" value="Nucleoprot-TPR/MLP1_dom"/>
</dbReference>
<evidence type="ECO:0000256" key="3">
    <source>
        <dbReference type="ARBA" id="ARBA00019789"/>
    </source>
</evidence>
<evidence type="ECO:0000256" key="6">
    <source>
        <dbReference type="SAM" id="Coils"/>
    </source>
</evidence>
<dbReference type="GO" id="GO:0006406">
    <property type="term" value="P:mRNA export from nucleus"/>
    <property type="evidence" value="ECO:0007669"/>
    <property type="project" value="TreeGrafter"/>
</dbReference>
<feature type="compositionally biased region" description="Polar residues" evidence="7">
    <location>
        <begin position="2197"/>
        <end position="2207"/>
    </location>
</feature>
<feature type="compositionally biased region" description="Low complexity" evidence="7">
    <location>
        <begin position="2298"/>
        <end position="2308"/>
    </location>
</feature>
<dbReference type="GO" id="GO:0006606">
    <property type="term" value="P:protein import into nucleus"/>
    <property type="evidence" value="ECO:0007669"/>
    <property type="project" value="InterPro"/>
</dbReference>
<evidence type="ECO:0000313" key="12">
    <source>
        <dbReference type="Proteomes" id="UP000617340"/>
    </source>
</evidence>
<name>A0A834N7E2_VESGE</name>
<organism evidence="11 12">
    <name type="scientific">Vespula germanica</name>
    <name type="common">German yellow jacket</name>
    <name type="synonym">Paravespula germanica</name>
    <dbReference type="NCBI Taxonomy" id="30212"/>
    <lineage>
        <taxon>Eukaryota</taxon>
        <taxon>Metazoa</taxon>
        <taxon>Ecdysozoa</taxon>
        <taxon>Arthropoda</taxon>
        <taxon>Hexapoda</taxon>
        <taxon>Insecta</taxon>
        <taxon>Pterygota</taxon>
        <taxon>Neoptera</taxon>
        <taxon>Endopterygota</taxon>
        <taxon>Hymenoptera</taxon>
        <taxon>Apocrita</taxon>
        <taxon>Aculeata</taxon>
        <taxon>Vespoidea</taxon>
        <taxon>Vespidae</taxon>
        <taxon>Vespinae</taxon>
        <taxon>Vespula</taxon>
    </lineage>
</organism>
<feature type="compositionally biased region" description="Polar residues" evidence="7">
    <location>
        <begin position="2171"/>
        <end position="2189"/>
    </location>
</feature>
<dbReference type="GO" id="GO:0034399">
    <property type="term" value="C:nuclear periphery"/>
    <property type="evidence" value="ECO:0007669"/>
    <property type="project" value="UniProtKB-ARBA"/>
</dbReference>
<feature type="region of interest" description="Disordered" evidence="7">
    <location>
        <begin position="1841"/>
        <end position="1909"/>
    </location>
</feature>
<feature type="compositionally biased region" description="Polar residues" evidence="7">
    <location>
        <begin position="1999"/>
        <end position="2033"/>
    </location>
</feature>
<feature type="compositionally biased region" description="Polar residues" evidence="7">
    <location>
        <begin position="1771"/>
        <end position="1787"/>
    </location>
</feature>
<protein>
    <recommendedName>
        <fullName evidence="3">Nucleoprotein TPR</fullName>
    </recommendedName>
</protein>
<keyword evidence="5" id="KW-0539">Nucleus</keyword>
<evidence type="ECO:0000313" key="11">
    <source>
        <dbReference type="EMBL" id="KAF7399630.1"/>
    </source>
</evidence>
<feature type="region of interest" description="Disordered" evidence="7">
    <location>
        <begin position="1729"/>
        <end position="1802"/>
    </location>
</feature>
<feature type="region of interest" description="Disordered" evidence="7">
    <location>
        <begin position="1937"/>
        <end position="1970"/>
    </location>
</feature>
<feature type="compositionally biased region" description="Polar residues" evidence="7">
    <location>
        <begin position="2223"/>
        <end position="2237"/>
    </location>
</feature>
<feature type="coiled-coil region" evidence="6">
    <location>
        <begin position="187"/>
        <end position="221"/>
    </location>
</feature>
<feature type="compositionally biased region" description="Acidic residues" evidence="7">
    <location>
        <begin position="2254"/>
        <end position="2282"/>
    </location>
</feature>
<dbReference type="PANTHER" id="PTHR18898:SF2">
    <property type="entry name" value="NUCLEOPROTEIN TPR"/>
    <property type="match status" value="1"/>
</dbReference>
<keyword evidence="12" id="KW-1185">Reference proteome</keyword>
<dbReference type="EMBL" id="JACSDZ010000007">
    <property type="protein sequence ID" value="KAF7399630.1"/>
    <property type="molecule type" value="Genomic_DNA"/>
</dbReference>
<feature type="domain" description="Nucleoprotein TPR/MPL1" evidence="9">
    <location>
        <begin position="180"/>
        <end position="254"/>
    </location>
</feature>